<feature type="compositionally biased region" description="Basic residues" evidence="1">
    <location>
        <begin position="9"/>
        <end position="21"/>
    </location>
</feature>
<accession>A0AAV1HVD5</accession>
<feature type="compositionally biased region" description="Basic and acidic residues" evidence="1">
    <location>
        <begin position="50"/>
        <end position="66"/>
    </location>
</feature>
<feature type="region of interest" description="Disordered" evidence="1">
    <location>
        <begin position="152"/>
        <end position="180"/>
    </location>
</feature>
<proteinExistence type="predicted"/>
<dbReference type="Proteomes" id="UP001314263">
    <property type="component" value="Unassembled WGS sequence"/>
</dbReference>
<name>A0AAV1HVD5_9CHLO</name>
<sequence>MTSPESKRAKGIRSPRQKKRSATGSDSLAMNPGHYKDPGTENLSQLSDIVSREGLEPKSAQCKDDAAVINLSQQSQQSPEATQDHAGPPDLPSQPDIPMPAATASLTSPALVYTPSANGAGTHQQSPSLGGLMQQSNGQFVLPYTAHQAAATSTDMHIQDTDPRGYDDGSRGMSKATRRGPMDEMRQLVRILVKIIPHSVTFLASAEEGGGGNRISEERIKYFLDCTLGEAPRPSWGVPQGWGEYLAELFTWISEQPITRDQAMRCAKREPGRSWEAITSEIRRLSLNPMSWPLPLSREGLRQAAQNPVSQPMPSAAKRAAEEAKLPSVKRKAIGSDPETMSDLELWQLIVRCLHMARKKMGPADLANLPLQQMRQEAQALMADIGTSAAMQLQHVPVMIQGANGQQVVHYISMAGLQGVSQQQPTPAWPASGFASAGAAPSGALLAASLAPPSPQALSGMNPSQIILSQPSGAAAYQALQLPSQPDVQSALAADAPDGGARKPQAIRGQHQHEGSLAAEQHMMEEPSADISRLYETGNALYRPQPMKAAVNPPAPTQAGEEGTPQPAASDAGPTPIMPVSAGGLQSLLLDPSTLSSLYGAMGTSSGAFLALSQLPGINMDAVQGGLVLGHSAAGSAVPSAATWAPSLSAALQ</sequence>
<feature type="region of interest" description="Disordered" evidence="1">
    <location>
        <begin position="549"/>
        <end position="573"/>
    </location>
</feature>
<dbReference type="AlphaFoldDB" id="A0AAV1HVD5"/>
<gene>
    <name evidence="2" type="ORF">CVIRNUC_001890</name>
</gene>
<evidence type="ECO:0000256" key="1">
    <source>
        <dbReference type="SAM" id="MobiDB-lite"/>
    </source>
</evidence>
<feature type="region of interest" description="Disordered" evidence="1">
    <location>
        <begin position="488"/>
        <end position="516"/>
    </location>
</feature>
<feature type="region of interest" description="Disordered" evidence="1">
    <location>
        <begin position="1"/>
        <end position="102"/>
    </location>
</feature>
<feature type="compositionally biased region" description="Polar residues" evidence="1">
    <location>
        <begin position="70"/>
        <end position="81"/>
    </location>
</feature>
<protein>
    <submittedName>
        <fullName evidence="2">Uncharacterized protein</fullName>
    </submittedName>
</protein>
<comment type="caution">
    <text evidence="2">The sequence shown here is derived from an EMBL/GenBank/DDBJ whole genome shotgun (WGS) entry which is preliminary data.</text>
</comment>
<evidence type="ECO:0000313" key="3">
    <source>
        <dbReference type="Proteomes" id="UP001314263"/>
    </source>
</evidence>
<feature type="compositionally biased region" description="Pro residues" evidence="1">
    <location>
        <begin position="89"/>
        <end position="98"/>
    </location>
</feature>
<reference evidence="2 3" key="1">
    <citation type="submission" date="2023-10" db="EMBL/GenBank/DDBJ databases">
        <authorList>
            <person name="Maclean D."/>
            <person name="Macfadyen A."/>
        </authorList>
    </citation>
    <scope>NUCLEOTIDE SEQUENCE [LARGE SCALE GENOMIC DNA]</scope>
</reference>
<dbReference type="EMBL" id="CAUYUE010000003">
    <property type="protein sequence ID" value="CAK0749175.1"/>
    <property type="molecule type" value="Genomic_DNA"/>
</dbReference>
<organism evidence="2 3">
    <name type="scientific">Coccomyxa viridis</name>
    <dbReference type="NCBI Taxonomy" id="1274662"/>
    <lineage>
        <taxon>Eukaryota</taxon>
        <taxon>Viridiplantae</taxon>
        <taxon>Chlorophyta</taxon>
        <taxon>core chlorophytes</taxon>
        <taxon>Trebouxiophyceae</taxon>
        <taxon>Trebouxiophyceae incertae sedis</taxon>
        <taxon>Coccomyxaceae</taxon>
        <taxon>Coccomyxa</taxon>
    </lineage>
</organism>
<feature type="region of interest" description="Disordered" evidence="1">
    <location>
        <begin position="115"/>
        <end position="134"/>
    </location>
</feature>
<keyword evidence="3" id="KW-1185">Reference proteome</keyword>
<evidence type="ECO:0000313" key="2">
    <source>
        <dbReference type="EMBL" id="CAK0749175.1"/>
    </source>
</evidence>
<feature type="compositionally biased region" description="Basic and acidic residues" evidence="1">
    <location>
        <begin position="157"/>
        <end position="170"/>
    </location>
</feature>